<dbReference type="Pfam" id="PF17195">
    <property type="entry name" value="DUF5132"/>
    <property type="match status" value="1"/>
</dbReference>
<dbReference type="eggNOG" id="ENOG5033DKD">
    <property type="taxonomic scope" value="Bacteria"/>
</dbReference>
<keyword evidence="3" id="KW-1185">Reference proteome</keyword>
<protein>
    <recommendedName>
        <fullName evidence="4">DUF5132 domain-containing protein</fullName>
    </recommendedName>
</protein>
<dbReference type="AlphaFoldDB" id="B7KE57"/>
<dbReference type="STRING" id="65393.PCC7424_3359"/>
<name>B7KE57_GLOC7</name>
<evidence type="ECO:0008006" key="4">
    <source>
        <dbReference type="Google" id="ProtNLM"/>
    </source>
</evidence>
<keyword evidence="1" id="KW-1133">Transmembrane helix</keyword>
<dbReference type="Proteomes" id="UP000002384">
    <property type="component" value="Chromosome"/>
</dbReference>
<evidence type="ECO:0000256" key="1">
    <source>
        <dbReference type="SAM" id="Phobius"/>
    </source>
</evidence>
<gene>
    <name evidence="2" type="ordered locus">PCC7424_3359</name>
</gene>
<keyword evidence="1" id="KW-0812">Transmembrane</keyword>
<evidence type="ECO:0000313" key="2">
    <source>
        <dbReference type="EMBL" id="ACK71755.1"/>
    </source>
</evidence>
<keyword evidence="1" id="KW-0472">Membrane</keyword>
<dbReference type="KEGG" id="cyc:PCC7424_3359"/>
<accession>B7KE57</accession>
<proteinExistence type="predicted"/>
<dbReference type="HOGENOM" id="CLU_171738_1_0_3"/>
<dbReference type="EMBL" id="CP001291">
    <property type="protein sequence ID" value="ACK71755.1"/>
    <property type="molecule type" value="Genomic_DNA"/>
</dbReference>
<dbReference type="InterPro" id="IPR033456">
    <property type="entry name" value="DUF5132"/>
</dbReference>
<evidence type="ECO:0000313" key="3">
    <source>
        <dbReference type="Proteomes" id="UP000002384"/>
    </source>
</evidence>
<reference evidence="3" key="1">
    <citation type="journal article" date="2011" name="MBio">
        <title>Novel metabolic attributes of the genus Cyanothece, comprising a group of unicellular nitrogen-fixing Cyanobacteria.</title>
        <authorList>
            <person name="Bandyopadhyay A."/>
            <person name="Elvitigala T."/>
            <person name="Welsh E."/>
            <person name="Stockel J."/>
            <person name="Liberton M."/>
            <person name="Min H."/>
            <person name="Sherman L.A."/>
            <person name="Pakrasi H.B."/>
        </authorList>
    </citation>
    <scope>NUCLEOTIDE SEQUENCE [LARGE SCALE GENOMIC DNA]</scope>
    <source>
        <strain evidence="3">PCC 7424</strain>
    </source>
</reference>
<dbReference type="RefSeq" id="WP_015955350.1">
    <property type="nucleotide sequence ID" value="NC_011729.1"/>
</dbReference>
<sequence length="100" mass="10228">MAFKVTDLWENVAEEFGIPGIAAGLGAVVLAPLLIPAVGKVGKPVAKAAIKGSIVLYEKSRGVLAEAGEVLEDLVAEAKVELAEQQTQNPGTAETSSEVG</sequence>
<dbReference type="OrthoDB" id="465439at2"/>
<feature type="transmembrane region" description="Helical" evidence="1">
    <location>
        <begin position="16"/>
        <end position="38"/>
    </location>
</feature>
<organism evidence="2 3">
    <name type="scientific">Gloeothece citriformis (strain PCC 7424)</name>
    <name type="common">Cyanothece sp. (strain PCC 7424)</name>
    <dbReference type="NCBI Taxonomy" id="65393"/>
    <lineage>
        <taxon>Bacteria</taxon>
        <taxon>Bacillati</taxon>
        <taxon>Cyanobacteriota</taxon>
        <taxon>Cyanophyceae</taxon>
        <taxon>Oscillatoriophycideae</taxon>
        <taxon>Chroococcales</taxon>
        <taxon>Aphanothecaceae</taxon>
        <taxon>Gloeothece</taxon>
        <taxon>Gloeothece citriformis</taxon>
    </lineage>
</organism>